<dbReference type="AlphaFoldDB" id="A0A1Y2LH31"/>
<dbReference type="InterPro" id="IPR036770">
    <property type="entry name" value="Ankyrin_rpt-contain_sf"/>
</dbReference>
<evidence type="ECO:0000256" key="4">
    <source>
        <dbReference type="SAM" id="MobiDB-lite"/>
    </source>
</evidence>
<keyword evidence="6" id="KW-1185">Reference proteome</keyword>
<dbReference type="STRING" id="105696.A0A1Y2LH31"/>
<dbReference type="PROSITE" id="PS50088">
    <property type="entry name" value="ANK_REPEAT"/>
    <property type="match status" value="1"/>
</dbReference>
<accession>A0A1Y2LH31</accession>
<evidence type="ECO:0000256" key="2">
    <source>
        <dbReference type="ARBA" id="ARBA00023043"/>
    </source>
</evidence>
<evidence type="ECO:0000313" key="5">
    <source>
        <dbReference type="EMBL" id="OSS43323.1"/>
    </source>
</evidence>
<dbReference type="Proteomes" id="UP000193240">
    <property type="component" value="Unassembled WGS sequence"/>
</dbReference>
<dbReference type="PANTHER" id="PTHR24180">
    <property type="entry name" value="CYCLIN-DEPENDENT KINASE INHIBITOR 2C-RELATED"/>
    <property type="match status" value="1"/>
</dbReference>
<dbReference type="PANTHER" id="PTHR24180:SF45">
    <property type="entry name" value="POLY [ADP-RIBOSE] POLYMERASE TANKYRASE"/>
    <property type="match status" value="1"/>
</dbReference>
<dbReference type="SUPFAM" id="SSF48403">
    <property type="entry name" value="Ankyrin repeat"/>
    <property type="match status" value="1"/>
</dbReference>
<dbReference type="Gene3D" id="1.25.40.20">
    <property type="entry name" value="Ankyrin repeat-containing domain"/>
    <property type="match status" value="1"/>
</dbReference>
<evidence type="ECO:0000256" key="1">
    <source>
        <dbReference type="ARBA" id="ARBA00022737"/>
    </source>
</evidence>
<organism evidence="5 6">
    <name type="scientific">Epicoccum nigrum</name>
    <name type="common">Soil fungus</name>
    <name type="synonym">Epicoccum purpurascens</name>
    <dbReference type="NCBI Taxonomy" id="105696"/>
    <lineage>
        <taxon>Eukaryota</taxon>
        <taxon>Fungi</taxon>
        <taxon>Dikarya</taxon>
        <taxon>Ascomycota</taxon>
        <taxon>Pezizomycotina</taxon>
        <taxon>Dothideomycetes</taxon>
        <taxon>Pleosporomycetidae</taxon>
        <taxon>Pleosporales</taxon>
        <taxon>Pleosporineae</taxon>
        <taxon>Didymellaceae</taxon>
        <taxon>Epicoccum</taxon>
    </lineage>
</organism>
<dbReference type="InterPro" id="IPR002110">
    <property type="entry name" value="Ankyrin_rpt"/>
</dbReference>
<dbReference type="Pfam" id="PF12796">
    <property type="entry name" value="Ank_2"/>
    <property type="match status" value="1"/>
</dbReference>
<feature type="repeat" description="ANK" evidence="3">
    <location>
        <begin position="436"/>
        <end position="468"/>
    </location>
</feature>
<gene>
    <name evidence="5" type="ORF">B5807_12040</name>
</gene>
<proteinExistence type="predicted"/>
<name>A0A1Y2LH31_EPING</name>
<evidence type="ECO:0000256" key="3">
    <source>
        <dbReference type="PROSITE-ProRule" id="PRU00023"/>
    </source>
</evidence>
<reference evidence="5 6" key="1">
    <citation type="journal article" date="2017" name="Genome Announc.">
        <title>Genome sequence of the saprophytic ascomycete Epicoccum nigrum ICMP 19927 strain isolated from New Zealand.</title>
        <authorList>
            <person name="Fokin M."/>
            <person name="Fleetwood D."/>
            <person name="Weir B.S."/>
            <person name="Villas-Boas S.G."/>
        </authorList>
    </citation>
    <scope>NUCLEOTIDE SEQUENCE [LARGE SCALE GENOMIC DNA]</scope>
    <source>
        <strain evidence="5 6">ICMP 19927</strain>
    </source>
</reference>
<feature type="region of interest" description="Disordered" evidence="4">
    <location>
        <begin position="534"/>
        <end position="559"/>
    </location>
</feature>
<evidence type="ECO:0000313" key="6">
    <source>
        <dbReference type="Proteomes" id="UP000193240"/>
    </source>
</evidence>
<protein>
    <submittedName>
        <fullName evidence="5">Uncharacterized protein</fullName>
    </submittedName>
</protein>
<dbReference type="InterPro" id="IPR051637">
    <property type="entry name" value="Ank_repeat_dom-contain_49"/>
</dbReference>
<dbReference type="EMBL" id="KZ107870">
    <property type="protein sequence ID" value="OSS43323.1"/>
    <property type="molecule type" value="Genomic_DNA"/>
</dbReference>
<sequence length="559" mass="63564">MGTDVTLPSVSGDNTGSAYVKIAVASGSDTEATVDRESTVLAPSYMYKMLDNPSRRTSLSLSYWSDIWSLIDRRMSLSTFTSSRRSGSATSFAETEFSYTTSRSAEIMETMWGTIRRANFALAQFCCARSTDCRHRLIFRVSEKDPHLVTRNKADFKSELTAMPVQQPPKDSCGNSELFFAARGPTGPDILLSLLSVTEDVNTVNADGQTFLYFLDAQYFGFSDSLCSFLATEIHRSRLECFICALERRQYKFDHLDNHGRHFLMYLCASSHFDLRWLLQLMLTDHEWNEGVKRVSQLREVGGTFLLNFVTLHPGFEILNEQYKSLFRPLYSFSPHLADQFDVLHNEDRHGRSRFHQYVQGDWLLKVPQDEVAWPFLGGLPLENVCDINEYDGHGRTPIMDFLLRAFDTGLEEDFICAKVKALLKGGANVNARSRGGSTVLHFAAKKAMPRLLELLLNTDIQVDHCDEAGMSALDYAAKVLQRSRSAKSRVEVMARFLKTTAQLLSVTSQIRPRDRGAFDQRSSRDIEYRAQRNVEQLSSPREQRYPPSFPVAFPRRRE</sequence>
<keyword evidence="2 3" id="KW-0040">ANK repeat</keyword>
<dbReference type="InParanoid" id="A0A1Y2LH31"/>
<keyword evidence="1" id="KW-0677">Repeat</keyword>